<gene>
    <name evidence="2" type="ORF">LALA0_S01e09076g</name>
</gene>
<organism evidence="2 3">
    <name type="scientific">Lachancea lanzarotensis</name>
    <dbReference type="NCBI Taxonomy" id="1245769"/>
    <lineage>
        <taxon>Eukaryota</taxon>
        <taxon>Fungi</taxon>
        <taxon>Dikarya</taxon>
        <taxon>Ascomycota</taxon>
        <taxon>Saccharomycotina</taxon>
        <taxon>Saccharomycetes</taxon>
        <taxon>Saccharomycetales</taxon>
        <taxon>Saccharomycetaceae</taxon>
        <taxon>Lachancea</taxon>
    </lineage>
</organism>
<dbReference type="Proteomes" id="UP000054304">
    <property type="component" value="Unassembled WGS sequence"/>
</dbReference>
<sequence>MPRKRNCDSLNTSPVEKGIFKFVDAPPESPYAISASRMKSRMKPHPVYNNLHLKFTDFQKRTGRQKLPLLHTMQESENYTTLDPRNTTSLPRLLRLNLALTEIGDVPPRIDLLTNRGDINDLAFGFFPRDYNNYFKINHVAYISRGRLFVWHDQTRCETNFPSLRDRNKWFSGYKFEQACAYCWPASFDEWGIMPKLESPYSTSKVPVLNLLELPLDHNVNALFLAEYDVIRKGKGTKTPAWYLELKCIQPNASAKITWQTISKERALKLLIREGMCMRFFKTCIQCKLAGCETVVYGIRSRDMALVGVRQFQVRELEVRLYQLEPKLYCDYYLKALSNVAELVRTLYQQCHENQFYMMTKDAALAPLKVRPVSRDLVLYPEPMLTELDAILERNENERRTEPRDYNGTKTKFGFTFAPGTVPEQLIKDEIAEADLADLAEELEAIQI</sequence>
<protein>
    <submittedName>
        <fullName evidence="2">LALA0S01e09076g1_1</fullName>
    </submittedName>
</protein>
<dbReference type="InterPro" id="IPR013961">
    <property type="entry name" value="RAI1"/>
</dbReference>
<dbReference type="HOGENOM" id="CLU_611199_0_0_1"/>
<reference evidence="2 3" key="1">
    <citation type="submission" date="2014-12" db="EMBL/GenBank/DDBJ databases">
        <authorList>
            <person name="Neuveglise Cecile"/>
        </authorList>
    </citation>
    <scope>NUCLEOTIDE SEQUENCE [LARGE SCALE GENOMIC DNA]</scope>
    <source>
        <strain evidence="2 3">CBS 12615</strain>
    </source>
</reference>
<evidence type="ECO:0000313" key="3">
    <source>
        <dbReference type="Proteomes" id="UP000054304"/>
    </source>
</evidence>
<keyword evidence="3" id="KW-1185">Reference proteome</keyword>
<accession>A0A0C7N4F3</accession>
<dbReference type="RefSeq" id="XP_022626610.1">
    <property type="nucleotide sequence ID" value="XM_022774522.1"/>
</dbReference>
<evidence type="ECO:0000259" key="1">
    <source>
        <dbReference type="Pfam" id="PF08652"/>
    </source>
</evidence>
<feature type="domain" description="RAI1-like" evidence="1">
    <location>
        <begin position="84"/>
        <end position="361"/>
    </location>
</feature>
<name>A0A0C7N4F3_9SACH</name>
<dbReference type="GeneID" id="34683747"/>
<proteinExistence type="predicted"/>
<dbReference type="EMBL" id="LN736360">
    <property type="protein sequence ID" value="CEP60366.1"/>
    <property type="molecule type" value="Genomic_DNA"/>
</dbReference>
<evidence type="ECO:0000313" key="2">
    <source>
        <dbReference type="EMBL" id="CEP60366.1"/>
    </source>
</evidence>
<dbReference type="Pfam" id="PF08652">
    <property type="entry name" value="RAI1"/>
    <property type="match status" value="1"/>
</dbReference>
<dbReference type="AlphaFoldDB" id="A0A0C7N4F3"/>
<dbReference type="OrthoDB" id="4036366at2759"/>